<dbReference type="InterPro" id="IPR011547">
    <property type="entry name" value="SLC26A/SulP_dom"/>
</dbReference>
<name>A0A6P7YF41_9AMPH</name>
<feature type="transmembrane region" description="Helical" evidence="5">
    <location>
        <begin position="373"/>
        <end position="395"/>
    </location>
</feature>
<dbReference type="InterPro" id="IPR018045">
    <property type="entry name" value="S04_transporter_CS"/>
</dbReference>
<evidence type="ECO:0000256" key="2">
    <source>
        <dbReference type="ARBA" id="ARBA00022692"/>
    </source>
</evidence>
<dbReference type="OrthoDB" id="288203at2759"/>
<dbReference type="RefSeq" id="XP_030063663.1">
    <property type="nucleotide sequence ID" value="XM_030207803.1"/>
</dbReference>
<dbReference type="InterPro" id="IPR036513">
    <property type="entry name" value="STAS_dom_sf"/>
</dbReference>
<feature type="transmembrane region" description="Helical" evidence="5">
    <location>
        <begin position="102"/>
        <end position="124"/>
    </location>
</feature>
<keyword evidence="4 5" id="KW-0472">Membrane</keyword>
<sequence length="796" mass="88528">MKEKTELQEWQDSHRAKLSTLSEAELEKIAPNSQNSELSFWSQVRRKVSIGQPAPKSLLQKMFPVLRWLPHYPTREWLVGDLISGLSVGIVQLPQGLAYSMLAGLPPVFGLYTSFYPVFVYFLFGTSRHISVGTFAVICVMIGSVTESLAPNQDFILPGNGTLLDTAARNKARVELASALTFLVGLFQCFLGLVKFGFVVTYLSDPLVSGYTTASAIHVTVSQLKNIFGFQISQKTQPLSLIYTLRTIFTSLPETNIGTLITSIISLAALFVVKFMNEKFCSKFLMPIPIELIMLIISTGISYGLSLQEKFGIEIVGEIPVGFRLPVVPETSLFGKLVGHSFAIAVVGYAITISLGKLFAVKHGYKVDSNQELVALGLSNFVGSFFQCFAISSSVSRSLVQESTGGNSQVASAVSCCIIFIILLRAGELFQDLPRAVLAAVVVVNLKGIFKQFGDIFVLWRCNRTDLLIWLVTFTATLLLNMDMGLIVSIMFALFTVIFRTQISHYSTLGQIPGTDIYRDVAKYKQAKELAGVKIFHSSTTVYFANAELYAEALKRKCGFDIDKLIEKKKKAIKRQKRMQKKARMQAKDVEAGQMTGYDNSGFVDTETETSSRTMTQTGWTIQVFICRHLLCYLPEKEHPEITPVPNPQYTAGILLGMQEERGFAAVISETVTCPETQAKAMQETTSEEPTLDSLGLEKPNFHSLILDFASINFVDTVCIKVLKNIFRDFREIEVNVYLVGCHASIINQLERGNFFSKTITKDQLFVSVHDAITYLSKEYNQKIVQDTMVLSDTRL</sequence>
<organism evidence="7 8">
    <name type="scientific">Microcaecilia unicolor</name>
    <dbReference type="NCBI Taxonomy" id="1415580"/>
    <lineage>
        <taxon>Eukaryota</taxon>
        <taxon>Metazoa</taxon>
        <taxon>Chordata</taxon>
        <taxon>Craniata</taxon>
        <taxon>Vertebrata</taxon>
        <taxon>Euteleostomi</taxon>
        <taxon>Amphibia</taxon>
        <taxon>Gymnophiona</taxon>
        <taxon>Siphonopidae</taxon>
        <taxon>Microcaecilia</taxon>
    </lineage>
</organism>
<dbReference type="GO" id="GO:0016020">
    <property type="term" value="C:membrane"/>
    <property type="evidence" value="ECO:0007669"/>
    <property type="project" value="UniProtKB-SubCell"/>
</dbReference>
<feature type="transmembrane region" description="Helical" evidence="5">
    <location>
        <begin position="179"/>
        <end position="203"/>
    </location>
</feature>
<dbReference type="InterPro" id="IPR001902">
    <property type="entry name" value="SLC26A/SulP_fam"/>
</dbReference>
<dbReference type="Pfam" id="PF00916">
    <property type="entry name" value="Sulfate_transp"/>
    <property type="match status" value="1"/>
</dbReference>
<evidence type="ECO:0000256" key="3">
    <source>
        <dbReference type="ARBA" id="ARBA00022989"/>
    </source>
</evidence>
<dbReference type="Pfam" id="PF01740">
    <property type="entry name" value="STAS"/>
    <property type="match status" value="1"/>
</dbReference>
<dbReference type="PANTHER" id="PTHR11814">
    <property type="entry name" value="SULFATE TRANSPORTER"/>
    <property type="match status" value="1"/>
</dbReference>
<dbReference type="InParanoid" id="A0A6P7YF41"/>
<protein>
    <submittedName>
        <fullName evidence="8">Solute carrier family 26 member 6-like</fullName>
    </submittedName>
</protein>
<evidence type="ECO:0000256" key="1">
    <source>
        <dbReference type="ARBA" id="ARBA00004141"/>
    </source>
</evidence>
<dbReference type="FunCoup" id="A0A6P7YF41">
    <property type="interactions" value="536"/>
</dbReference>
<keyword evidence="2 5" id="KW-0812">Transmembrane</keyword>
<evidence type="ECO:0000313" key="7">
    <source>
        <dbReference type="Proteomes" id="UP000515156"/>
    </source>
</evidence>
<feature type="transmembrane region" description="Helical" evidence="5">
    <location>
        <begin position="467"/>
        <end position="499"/>
    </location>
</feature>
<dbReference type="Gene3D" id="3.30.750.24">
    <property type="entry name" value="STAS domain"/>
    <property type="match status" value="1"/>
</dbReference>
<gene>
    <name evidence="8" type="primary">LOC115473126</name>
</gene>
<keyword evidence="7" id="KW-1185">Reference proteome</keyword>
<comment type="subcellular location">
    <subcellularLocation>
        <location evidence="1">Membrane</location>
        <topology evidence="1">Multi-pass membrane protein</topology>
    </subcellularLocation>
</comment>
<evidence type="ECO:0000313" key="8">
    <source>
        <dbReference type="RefSeq" id="XP_030063663.1"/>
    </source>
</evidence>
<feature type="transmembrane region" description="Helical" evidence="5">
    <location>
        <begin position="407"/>
        <end position="424"/>
    </location>
</feature>
<feature type="transmembrane region" description="Helical" evidence="5">
    <location>
        <begin position="342"/>
        <end position="361"/>
    </location>
</feature>
<dbReference type="NCBIfam" id="TIGR00815">
    <property type="entry name" value="sulP"/>
    <property type="match status" value="1"/>
</dbReference>
<dbReference type="Proteomes" id="UP000515156">
    <property type="component" value="Chromosome 6"/>
</dbReference>
<dbReference type="SUPFAM" id="SSF52091">
    <property type="entry name" value="SpoIIaa-like"/>
    <property type="match status" value="1"/>
</dbReference>
<evidence type="ECO:0000256" key="5">
    <source>
        <dbReference type="SAM" id="Phobius"/>
    </source>
</evidence>
<dbReference type="InterPro" id="IPR002645">
    <property type="entry name" value="STAS_dom"/>
</dbReference>
<keyword evidence="3 5" id="KW-1133">Transmembrane helix</keyword>
<dbReference type="PROSITE" id="PS01130">
    <property type="entry name" value="SLC26A"/>
    <property type="match status" value="1"/>
</dbReference>
<dbReference type="GeneID" id="115473126"/>
<dbReference type="CDD" id="cd07042">
    <property type="entry name" value="STAS_SulP_like_sulfate_transporter"/>
    <property type="match status" value="1"/>
</dbReference>
<evidence type="ECO:0000256" key="4">
    <source>
        <dbReference type="ARBA" id="ARBA00023136"/>
    </source>
</evidence>
<dbReference type="KEGG" id="muo:115473126"/>
<feature type="domain" description="STAS" evidence="6">
    <location>
        <begin position="523"/>
        <end position="776"/>
    </location>
</feature>
<proteinExistence type="predicted"/>
<dbReference type="PROSITE" id="PS50801">
    <property type="entry name" value="STAS"/>
    <property type="match status" value="1"/>
</dbReference>
<feature type="transmembrane region" description="Helical" evidence="5">
    <location>
        <begin position="284"/>
        <end position="305"/>
    </location>
</feature>
<dbReference type="GO" id="GO:0008271">
    <property type="term" value="F:secondary active sulfate transmembrane transporter activity"/>
    <property type="evidence" value="ECO:0007669"/>
    <property type="project" value="InterPro"/>
</dbReference>
<dbReference type="AlphaFoldDB" id="A0A6P7YF41"/>
<reference evidence="8" key="1">
    <citation type="submission" date="2025-08" db="UniProtKB">
        <authorList>
            <consortium name="RefSeq"/>
        </authorList>
    </citation>
    <scope>IDENTIFICATION</scope>
</reference>
<feature type="transmembrane region" description="Helical" evidence="5">
    <location>
        <begin position="257"/>
        <end position="277"/>
    </location>
</feature>
<accession>A0A6P7YF41</accession>
<evidence type="ECO:0000259" key="6">
    <source>
        <dbReference type="PROSITE" id="PS50801"/>
    </source>
</evidence>